<organism evidence="2 3">
    <name type="scientific">Geranomyces variabilis</name>
    <dbReference type="NCBI Taxonomy" id="109894"/>
    <lineage>
        <taxon>Eukaryota</taxon>
        <taxon>Fungi</taxon>
        <taxon>Fungi incertae sedis</taxon>
        <taxon>Chytridiomycota</taxon>
        <taxon>Chytridiomycota incertae sedis</taxon>
        <taxon>Chytridiomycetes</taxon>
        <taxon>Spizellomycetales</taxon>
        <taxon>Powellomycetaceae</taxon>
        <taxon>Geranomyces</taxon>
    </lineage>
</organism>
<keyword evidence="3" id="KW-1185">Reference proteome</keyword>
<dbReference type="PANTHER" id="PTHR24114:SF2">
    <property type="entry name" value="F-BOX DOMAIN-CONTAINING PROTEIN-RELATED"/>
    <property type="match status" value="1"/>
</dbReference>
<dbReference type="Proteomes" id="UP001212152">
    <property type="component" value="Unassembled WGS sequence"/>
</dbReference>
<evidence type="ECO:0000256" key="1">
    <source>
        <dbReference type="SAM" id="MobiDB-lite"/>
    </source>
</evidence>
<dbReference type="InterPro" id="IPR032675">
    <property type="entry name" value="LRR_dom_sf"/>
</dbReference>
<sequence length="513" mass="55928">MPEPVPVDTPGPDKPAAASTGDALAPIQNVEPTVAPAPQATSTQPTAPTPAPYEPRAHQSPEPTAKRRVLAEDLTWNLSPVKKLSDLCINVLVARFEEHPILSRVPKKYRERLLSDISVALPLRITAPLVPDEDYWQRRSLVTFKLCNVRTHGGSWKRLFFESHVQKLLEEYVPPAAGHDIVGTADREEMDRDLWAQLELAAPYVFTVVTRQLRPAGYDAGRKVGKEPVPSSNNLNSRGSRTVCENGVRHDHLNLGLVFAKLKNLEELNVRYSVRDCGIDFEWEYFGMTLNDTVRLTDSLKASRVLKRLTVAASGIDDDRCHLIANALRDNRTLEQLDLSHNLISDAGAHALATALASPTTTLSHLTLSSNRIGQPGATFLATALASNAKLTHLRLRMNHLSDRGGLSLFTALRENTTLQALDVSCNQMSTLTVDALCKALKANGKALVELDLSCNKLGTADVAKDLQRSTTLEAGKANVVQPKVGPPDDGKEAAEDVAGKAIFDAVSQNKVK</sequence>
<dbReference type="SUPFAM" id="SSF52047">
    <property type="entry name" value="RNI-like"/>
    <property type="match status" value="1"/>
</dbReference>
<feature type="region of interest" description="Disordered" evidence="1">
    <location>
        <begin position="1"/>
        <end position="64"/>
    </location>
</feature>
<accession>A0AAD5XRM5</accession>
<evidence type="ECO:0000313" key="3">
    <source>
        <dbReference type="Proteomes" id="UP001212152"/>
    </source>
</evidence>
<gene>
    <name evidence="2" type="primary">TCTE1</name>
    <name evidence="2" type="ORF">HDU87_003103</name>
</gene>
<evidence type="ECO:0000313" key="2">
    <source>
        <dbReference type="EMBL" id="KAJ3179145.1"/>
    </source>
</evidence>
<name>A0AAD5XRM5_9FUNG</name>
<dbReference type="Gene3D" id="3.80.10.10">
    <property type="entry name" value="Ribonuclease Inhibitor"/>
    <property type="match status" value="1"/>
</dbReference>
<dbReference type="AlphaFoldDB" id="A0AAD5XRM5"/>
<feature type="compositionally biased region" description="Pro residues" evidence="1">
    <location>
        <begin position="1"/>
        <end position="13"/>
    </location>
</feature>
<dbReference type="SMART" id="SM00368">
    <property type="entry name" value="LRR_RI"/>
    <property type="match status" value="6"/>
</dbReference>
<dbReference type="InterPro" id="IPR001611">
    <property type="entry name" value="Leu-rich_rpt"/>
</dbReference>
<reference evidence="2" key="1">
    <citation type="submission" date="2020-05" db="EMBL/GenBank/DDBJ databases">
        <title>Phylogenomic resolution of chytrid fungi.</title>
        <authorList>
            <person name="Stajich J.E."/>
            <person name="Amses K."/>
            <person name="Simmons R."/>
            <person name="Seto K."/>
            <person name="Myers J."/>
            <person name="Bonds A."/>
            <person name="Quandt C.A."/>
            <person name="Barry K."/>
            <person name="Liu P."/>
            <person name="Grigoriev I."/>
            <person name="Longcore J.E."/>
            <person name="James T.Y."/>
        </authorList>
    </citation>
    <scope>NUCLEOTIDE SEQUENCE</scope>
    <source>
        <strain evidence="2">JEL0379</strain>
    </source>
</reference>
<comment type="caution">
    <text evidence="2">The sequence shown here is derived from an EMBL/GenBank/DDBJ whole genome shotgun (WGS) entry which is preliminary data.</text>
</comment>
<dbReference type="InterPro" id="IPR052394">
    <property type="entry name" value="LRR-containing"/>
</dbReference>
<feature type="compositionally biased region" description="Low complexity" evidence="1">
    <location>
        <begin position="32"/>
        <end position="46"/>
    </location>
</feature>
<dbReference type="Pfam" id="PF13516">
    <property type="entry name" value="LRR_6"/>
    <property type="match status" value="4"/>
</dbReference>
<dbReference type="PANTHER" id="PTHR24114">
    <property type="entry name" value="LEUCINE RICH REPEAT FAMILY PROTEIN"/>
    <property type="match status" value="1"/>
</dbReference>
<protein>
    <submittedName>
        <fullName evidence="2">T-complex-associated testis-expressed protein 1</fullName>
    </submittedName>
</protein>
<dbReference type="EMBL" id="JADGJQ010000022">
    <property type="protein sequence ID" value="KAJ3179145.1"/>
    <property type="molecule type" value="Genomic_DNA"/>
</dbReference>
<proteinExistence type="predicted"/>